<dbReference type="Pfam" id="PF07171">
    <property type="entry name" value="MlrC_C"/>
    <property type="match status" value="1"/>
</dbReference>
<dbReference type="EMBL" id="FCOC02000006">
    <property type="protein sequence ID" value="SAL29841.1"/>
    <property type="molecule type" value="Genomic_DNA"/>
</dbReference>
<protein>
    <submittedName>
        <fullName evidence="3">PF07364 family protein</fullName>
    </submittedName>
</protein>
<dbReference type="InterPro" id="IPR010799">
    <property type="entry name" value="MlrC_C"/>
</dbReference>
<evidence type="ECO:0000259" key="2">
    <source>
        <dbReference type="Pfam" id="PF07364"/>
    </source>
</evidence>
<proteinExistence type="predicted"/>
<evidence type="ECO:0000313" key="4">
    <source>
        <dbReference type="Proteomes" id="UP000054893"/>
    </source>
</evidence>
<reference evidence="3 4" key="1">
    <citation type="submission" date="2016-01" db="EMBL/GenBank/DDBJ databases">
        <authorList>
            <person name="Oliw E.H."/>
        </authorList>
    </citation>
    <scope>NUCLEOTIDE SEQUENCE [LARGE SCALE GENOMIC DNA]</scope>
    <source>
        <strain evidence="3">LMG 22029</strain>
    </source>
</reference>
<organism evidence="3 4">
    <name type="scientific">Caballeronia sordidicola</name>
    <name type="common">Burkholderia sordidicola</name>
    <dbReference type="NCBI Taxonomy" id="196367"/>
    <lineage>
        <taxon>Bacteria</taxon>
        <taxon>Pseudomonadati</taxon>
        <taxon>Pseudomonadota</taxon>
        <taxon>Betaproteobacteria</taxon>
        <taxon>Burkholderiales</taxon>
        <taxon>Burkholderiaceae</taxon>
        <taxon>Caballeronia</taxon>
    </lineage>
</organism>
<name>A0A158GDD1_CABSO</name>
<accession>A0A158GDD1</accession>
<dbReference type="InterPro" id="IPR015995">
    <property type="entry name" value="MlrC_N"/>
</dbReference>
<feature type="domain" description="Microcystin LR degradation protein MlrC N-terminal" evidence="2">
    <location>
        <begin position="16"/>
        <end position="302"/>
    </location>
</feature>
<sequence length="511" mass="56134">MNHPTPAASAQTKPLRIAVLNFMHETVTFLANDTTRDDFVYPGSPARDEALLQSDPHGYMGGFVKFAREFAGLELVGIESPLFPKTDIGSGWVTNEAFEHFVGIMIAELHRQGPFDGVYMALHGAMGVRGVERPEAELARRVREAVGPDAALIGTFDPHGNEDGMFLHYANLAFTTKYYPHYDCYLQGERAARAMVRSLRGDYKVAHVTKKVPIISPTVVQWTSTSPWMDLVQRALTWEAREPDAFVNVFFGFPWADTPDAGMTIQVMTNDRPTLAEEIATDMAETAWRKRDALLNSTRIHEIGEGVALARHAVANGATPVVLADHSDRSGAATWLLKSIIDHDMARVLVAAVTDANVLDKVHTLEIRAGDAFDMPVGGRVDESAGEPATIRGTVLHVSDPTGRSGWISVGFGDGNVLVISRYLMQIMTPAALTAMGFDLTAYDVIAIKSRVHFRRGFDDSGFAKTIVLVEPAQSFLGTMRLDGLDYKFVDLKQYYPYGNPEFDAAARQAL</sequence>
<gene>
    <name evidence="3" type="ORF">AWB64_02580</name>
</gene>
<dbReference type="Proteomes" id="UP000054893">
    <property type="component" value="Unassembled WGS sequence"/>
</dbReference>
<dbReference type="OrthoDB" id="5288421at2"/>
<dbReference type="RefSeq" id="WP_060819667.1">
    <property type="nucleotide sequence ID" value="NZ_FCOC02000006.1"/>
</dbReference>
<dbReference type="AlphaFoldDB" id="A0A158GDD1"/>
<evidence type="ECO:0000259" key="1">
    <source>
        <dbReference type="Pfam" id="PF07171"/>
    </source>
</evidence>
<dbReference type="Pfam" id="PF07364">
    <property type="entry name" value="DUF1485"/>
    <property type="match status" value="1"/>
</dbReference>
<feature type="domain" description="Microcystin LR degradation protein MlrC C-terminal" evidence="1">
    <location>
        <begin position="330"/>
        <end position="460"/>
    </location>
</feature>
<evidence type="ECO:0000313" key="3">
    <source>
        <dbReference type="EMBL" id="SAL29841.1"/>
    </source>
</evidence>